<keyword evidence="3" id="KW-0808">Transferase</keyword>
<feature type="domain" description="L,D-TPase catalytic" evidence="9">
    <location>
        <begin position="321"/>
        <end position="497"/>
    </location>
</feature>
<evidence type="ECO:0000256" key="5">
    <source>
        <dbReference type="ARBA" id="ARBA00022984"/>
    </source>
</evidence>
<evidence type="ECO:0000313" key="10">
    <source>
        <dbReference type="EMBL" id="EAZ80188.1"/>
    </source>
</evidence>
<comment type="caution">
    <text evidence="10">The sequence shown here is derived from an EMBL/GenBank/DDBJ whole genome shotgun (WGS) entry which is preliminary data.</text>
</comment>
<dbReference type="Gene3D" id="1.10.101.10">
    <property type="entry name" value="PGBD-like superfamily/PGBD"/>
    <property type="match status" value="1"/>
</dbReference>
<keyword evidence="11" id="KW-1185">Reference proteome</keyword>
<dbReference type="PROSITE" id="PS52029">
    <property type="entry name" value="LD_TPASE"/>
    <property type="match status" value="1"/>
</dbReference>
<gene>
    <name evidence="10" type="ORF">ALPR1_16204</name>
</gene>
<evidence type="ECO:0000256" key="2">
    <source>
        <dbReference type="ARBA" id="ARBA00005992"/>
    </source>
</evidence>
<evidence type="ECO:0000256" key="6">
    <source>
        <dbReference type="ARBA" id="ARBA00023316"/>
    </source>
</evidence>
<feature type="signal peptide" evidence="8">
    <location>
        <begin position="1"/>
        <end position="22"/>
    </location>
</feature>
<dbReference type="InterPro" id="IPR005490">
    <property type="entry name" value="LD_TPept_cat_dom"/>
</dbReference>
<evidence type="ECO:0000256" key="8">
    <source>
        <dbReference type="SAM" id="SignalP"/>
    </source>
</evidence>
<feature type="chain" id="PRO_5002653286" evidence="8">
    <location>
        <begin position="23"/>
        <end position="548"/>
    </location>
</feature>
<proteinExistence type="inferred from homology"/>
<keyword evidence="5 7" id="KW-0573">Peptidoglycan synthesis</keyword>
<dbReference type="Pfam" id="PF03734">
    <property type="entry name" value="YkuD"/>
    <property type="match status" value="1"/>
</dbReference>
<dbReference type="PANTHER" id="PTHR41533:SF2">
    <property type="entry name" value="BLR7131 PROTEIN"/>
    <property type="match status" value="1"/>
</dbReference>
<comment type="similarity">
    <text evidence="2">Belongs to the YkuD family.</text>
</comment>
<keyword evidence="6 7" id="KW-0961">Cell wall biogenesis/degradation</keyword>
<dbReference type="HOGENOM" id="CLU_020360_3_1_10"/>
<reference evidence="10 11" key="1">
    <citation type="journal article" date="2011" name="J. Bacteriol.">
        <title>Complete genome sequence of Algoriphagus sp. PR1, bacterial prey of a colony-forming choanoflagellate.</title>
        <authorList>
            <person name="Alegado R.A."/>
            <person name="Ferriera S."/>
            <person name="Nusbaum C."/>
            <person name="Young S.K."/>
            <person name="Zeng Q."/>
            <person name="Imamovic A."/>
            <person name="Fairclough S.R."/>
            <person name="King N."/>
        </authorList>
    </citation>
    <scope>NUCLEOTIDE SEQUENCE [LARGE SCALE GENOMIC DNA]</scope>
    <source>
        <strain evidence="10 11">PR1</strain>
    </source>
</reference>
<feature type="active site" description="Proton donor/acceptor" evidence="7">
    <location>
        <position position="450"/>
    </location>
</feature>
<dbReference type="GO" id="GO:0071555">
    <property type="term" value="P:cell wall organization"/>
    <property type="evidence" value="ECO:0007669"/>
    <property type="project" value="UniProtKB-UniRule"/>
</dbReference>
<dbReference type="Proteomes" id="UP000003919">
    <property type="component" value="Unassembled WGS sequence"/>
</dbReference>
<dbReference type="OrthoDB" id="9778545at2"/>
<evidence type="ECO:0000256" key="1">
    <source>
        <dbReference type="ARBA" id="ARBA00004752"/>
    </source>
</evidence>
<evidence type="ECO:0000313" key="11">
    <source>
        <dbReference type="Proteomes" id="UP000003919"/>
    </source>
</evidence>
<keyword evidence="8" id="KW-0732">Signal</keyword>
<accession>A3I142</accession>
<feature type="active site" description="Nucleophile" evidence="7">
    <location>
        <position position="469"/>
    </location>
</feature>
<dbReference type="GO" id="GO:0008360">
    <property type="term" value="P:regulation of cell shape"/>
    <property type="evidence" value="ECO:0007669"/>
    <property type="project" value="UniProtKB-UniRule"/>
</dbReference>
<dbReference type="Pfam" id="PF01471">
    <property type="entry name" value="PG_binding_1"/>
    <property type="match status" value="1"/>
</dbReference>
<comment type="pathway">
    <text evidence="1 7">Cell wall biogenesis; peptidoglycan biosynthesis.</text>
</comment>
<dbReference type="STRING" id="388413.ALPR1_16204"/>
<evidence type="ECO:0000256" key="3">
    <source>
        <dbReference type="ARBA" id="ARBA00022679"/>
    </source>
</evidence>
<dbReference type="InterPro" id="IPR036366">
    <property type="entry name" value="PGBDSf"/>
</dbReference>
<keyword evidence="4 7" id="KW-0133">Cell shape</keyword>
<dbReference type="InterPro" id="IPR038063">
    <property type="entry name" value="Transpep_catalytic_dom"/>
</dbReference>
<name>A3I142_9BACT</name>
<dbReference type="InterPro" id="IPR045380">
    <property type="entry name" value="LD_TPept_scaffold_dom"/>
</dbReference>
<dbReference type="SUPFAM" id="SSF141523">
    <property type="entry name" value="L,D-transpeptidase catalytic domain-like"/>
    <property type="match status" value="1"/>
</dbReference>
<dbReference type="GO" id="GO:0016740">
    <property type="term" value="F:transferase activity"/>
    <property type="evidence" value="ECO:0007669"/>
    <property type="project" value="UniProtKB-KW"/>
</dbReference>
<dbReference type="InterPro" id="IPR002477">
    <property type="entry name" value="Peptidoglycan-bd-like"/>
</dbReference>
<dbReference type="eggNOG" id="COG2989">
    <property type="taxonomic scope" value="Bacteria"/>
</dbReference>
<dbReference type="InterPro" id="IPR036365">
    <property type="entry name" value="PGBD-like_sf"/>
</dbReference>
<organism evidence="10 11">
    <name type="scientific">Algoriphagus machipongonensis</name>
    <dbReference type="NCBI Taxonomy" id="388413"/>
    <lineage>
        <taxon>Bacteria</taxon>
        <taxon>Pseudomonadati</taxon>
        <taxon>Bacteroidota</taxon>
        <taxon>Cytophagia</taxon>
        <taxon>Cytophagales</taxon>
        <taxon>Cyclobacteriaceae</taxon>
        <taxon>Algoriphagus</taxon>
    </lineage>
</organism>
<dbReference type="AlphaFoldDB" id="A3I142"/>
<dbReference type="UniPathway" id="UPA00219"/>
<dbReference type="CDD" id="cd16913">
    <property type="entry name" value="YkuD_like"/>
    <property type="match status" value="1"/>
</dbReference>
<dbReference type="Gene3D" id="2.40.440.10">
    <property type="entry name" value="L,D-transpeptidase catalytic domain-like"/>
    <property type="match status" value="1"/>
</dbReference>
<dbReference type="EMBL" id="AAXU02000001">
    <property type="protein sequence ID" value="EAZ80188.1"/>
    <property type="molecule type" value="Genomic_DNA"/>
</dbReference>
<dbReference type="InterPro" id="IPR052905">
    <property type="entry name" value="LD-transpeptidase_YkuD-like"/>
</dbReference>
<sequence>MSRTIFISFSLVFFTFSSLVFAQSDEEVAELIRFRMESDVPMENIEIRNTSLLTADDIIHFYNDREFKNAWSVGGILTEEAYELRFEIKQAEFDGLVPEDYHLNVIESFFSTFESNKENGIKNAPGDLADLDIFLSDAFFKLARNLEIGKVDPSQFGEDWEIARKEPTNDYPTLLEKAVATKAIRKSLESLYPKFSIYKKGREVIRELSEKVKEDTLNWKKVKISKSIHVGDSNSDIPRLRERLIYWELLEEYAVQDEKVYDSIMMDGIKDFQGTHGLDIDGVIGPQTAQAFNDSPKDRLNKARVNMERLRWLPDTVKNAEFILVNLANFQLDYLKNLDTLISERVIVGRKYHESPIFMAEMSYIVFSPYWNIPYSITHSEIIPSVRKNPNYIAAKNMEVVTSSGKVLDPSTINWNSKSFPYMVRQKPGPGNSLGLVKFMFPNKHNVYIHDTNARSLFALDDRARSHGCIRIQNPQDFAKELLSYDPYWTSEKIDEAMHQTHEKVVQLDRHIPVVLVYLTFWADSKGEAHFREDIYERDEEVLVALGK</sequence>
<dbReference type="PANTHER" id="PTHR41533">
    <property type="entry name" value="L,D-TRANSPEPTIDASE HI_1667-RELATED"/>
    <property type="match status" value="1"/>
</dbReference>
<evidence type="ECO:0000256" key="4">
    <source>
        <dbReference type="ARBA" id="ARBA00022960"/>
    </source>
</evidence>
<dbReference type="GO" id="GO:0009252">
    <property type="term" value="P:peptidoglycan biosynthetic process"/>
    <property type="evidence" value="ECO:0007669"/>
    <property type="project" value="UniProtKB-UniPathway"/>
</dbReference>
<dbReference type="RefSeq" id="WP_008202078.1">
    <property type="nucleotide sequence ID" value="NZ_CM001023.1"/>
</dbReference>
<evidence type="ECO:0000259" key="9">
    <source>
        <dbReference type="PROSITE" id="PS52029"/>
    </source>
</evidence>
<dbReference type="Pfam" id="PF20142">
    <property type="entry name" value="Scaffold"/>
    <property type="match status" value="1"/>
</dbReference>
<dbReference type="SUPFAM" id="SSF47090">
    <property type="entry name" value="PGBD-like"/>
    <property type="match status" value="1"/>
</dbReference>
<dbReference type="GO" id="GO:0004180">
    <property type="term" value="F:carboxypeptidase activity"/>
    <property type="evidence" value="ECO:0007669"/>
    <property type="project" value="UniProtKB-ARBA"/>
</dbReference>
<evidence type="ECO:0000256" key="7">
    <source>
        <dbReference type="PROSITE-ProRule" id="PRU01373"/>
    </source>
</evidence>
<protein>
    <submittedName>
        <fullName evidence="10">Peptidoglycan binding protein</fullName>
    </submittedName>
</protein>